<name>A0ABD3MMT6_9STRA</name>
<dbReference type="Proteomes" id="UP001530293">
    <property type="component" value="Unassembled WGS sequence"/>
</dbReference>
<feature type="transmembrane region" description="Helical" evidence="6">
    <location>
        <begin position="53"/>
        <end position="74"/>
    </location>
</feature>
<evidence type="ECO:0000256" key="4">
    <source>
        <dbReference type="ARBA" id="ARBA00022989"/>
    </source>
</evidence>
<feature type="transmembrane region" description="Helical" evidence="6">
    <location>
        <begin position="86"/>
        <end position="105"/>
    </location>
</feature>
<keyword evidence="4 6" id="KW-1133">Transmembrane helix</keyword>
<evidence type="ECO:0000256" key="6">
    <source>
        <dbReference type="SAM" id="Phobius"/>
    </source>
</evidence>
<dbReference type="AlphaFoldDB" id="A0ABD3MMT6"/>
<evidence type="ECO:0000313" key="8">
    <source>
        <dbReference type="Proteomes" id="UP001530293"/>
    </source>
</evidence>
<gene>
    <name evidence="7" type="ORF">ACHAWU_004016</name>
</gene>
<comment type="similarity">
    <text evidence="2">Belongs to the bile acid:sodium symporter (BASS) (TC 2.A.28) family.</text>
</comment>
<comment type="subcellular location">
    <subcellularLocation>
        <location evidence="1">Membrane</location>
        <topology evidence="1">Multi-pass membrane protein</topology>
    </subcellularLocation>
</comment>
<dbReference type="GO" id="GO:0016020">
    <property type="term" value="C:membrane"/>
    <property type="evidence" value="ECO:0007669"/>
    <property type="project" value="UniProtKB-SubCell"/>
</dbReference>
<feature type="transmembrane region" description="Helical" evidence="6">
    <location>
        <begin position="224"/>
        <end position="248"/>
    </location>
</feature>
<evidence type="ECO:0000256" key="3">
    <source>
        <dbReference type="ARBA" id="ARBA00022692"/>
    </source>
</evidence>
<reference evidence="7 8" key="1">
    <citation type="submission" date="2024-10" db="EMBL/GenBank/DDBJ databases">
        <title>Updated reference genomes for cyclostephanoid diatoms.</title>
        <authorList>
            <person name="Roberts W.R."/>
            <person name="Alverson A.J."/>
        </authorList>
    </citation>
    <scope>NUCLEOTIDE SEQUENCE [LARGE SCALE GENOMIC DNA]</scope>
    <source>
        <strain evidence="7 8">AJA232-27</strain>
    </source>
</reference>
<feature type="transmembrane region" description="Helical" evidence="6">
    <location>
        <begin position="189"/>
        <end position="212"/>
    </location>
</feature>
<protein>
    <recommendedName>
        <fullName evidence="9">Ileal sodium/bile acid cotransporter</fullName>
    </recommendedName>
</protein>
<dbReference type="EMBL" id="JALLBG020000108">
    <property type="protein sequence ID" value="KAL3764204.1"/>
    <property type="molecule type" value="Genomic_DNA"/>
</dbReference>
<feature type="transmembrane region" description="Helical" evidence="6">
    <location>
        <begin position="255"/>
        <end position="278"/>
    </location>
</feature>
<keyword evidence="5 6" id="KW-0472">Membrane</keyword>
<evidence type="ECO:0000256" key="5">
    <source>
        <dbReference type="ARBA" id="ARBA00023136"/>
    </source>
</evidence>
<dbReference type="PANTHER" id="PTHR10361">
    <property type="entry name" value="SODIUM-BILE ACID COTRANSPORTER"/>
    <property type="match status" value="1"/>
</dbReference>
<feature type="transmembrane region" description="Helical" evidence="6">
    <location>
        <begin position="112"/>
        <end position="137"/>
    </location>
</feature>
<dbReference type="Pfam" id="PF01758">
    <property type="entry name" value="SBF"/>
    <property type="match status" value="1"/>
</dbReference>
<feature type="transmembrane region" description="Helical" evidence="6">
    <location>
        <begin position="157"/>
        <end position="177"/>
    </location>
</feature>
<accession>A0ABD3MMT6</accession>
<sequence length="478" mass="51747">MNAMRRLETVAESEWFRVLAQGISSTLLFILVFGMSATVDVKHLREQVKNKGAILAGVVTQYIFMPLLGYLTVISLIGSGMTEPTAISLLIVMSSPGGSYSNWWCSMFNADLALSVTMTTVSTILSILFLPANLLLYITVGFGSRAGGGSILDNIDWGSLFISIAIVIAAIMLGLFASFKVSSHRFNRFANHLGSCSGVLLIIFSIVVSSLSGSNEAQIWGQNWTFYVGVIAPCLLGLVFATVFALVARLKKPEVVTVGVECCYQNVGIATSAAAAMFKDPIARGQALCVPLFYGVMEAIVLGLFCIICWKVGWTKAPRDESFCTMIVTTYEVDDDNGRSESTIGPYDEELRETASSIVPPATISSTESWSETLPVSSWRRTLPFLFRKRKSPAIEVTEQTSVPSLPRRVSLTRTLNSITEGAVTIYPMETISSLVPVPDEKGEYARCRMNSEDSVGESAVTAATSESALTQIEAVTK</sequence>
<dbReference type="InterPro" id="IPR038770">
    <property type="entry name" value="Na+/solute_symporter_sf"/>
</dbReference>
<dbReference type="PANTHER" id="PTHR10361:SF28">
    <property type="entry name" value="P3 PROTEIN-RELATED"/>
    <property type="match status" value="1"/>
</dbReference>
<dbReference type="InterPro" id="IPR002657">
    <property type="entry name" value="BilAc:Na_symport/Acr3"/>
</dbReference>
<proteinExistence type="inferred from homology"/>
<feature type="transmembrane region" description="Helical" evidence="6">
    <location>
        <begin position="20"/>
        <end position="41"/>
    </location>
</feature>
<evidence type="ECO:0008006" key="9">
    <source>
        <dbReference type="Google" id="ProtNLM"/>
    </source>
</evidence>
<dbReference type="InterPro" id="IPR004710">
    <property type="entry name" value="Bilac:Na_transpt"/>
</dbReference>
<feature type="transmembrane region" description="Helical" evidence="6">
    <location>
        <begin position="290"/>
        <end position="310"/>
    </location>
</feature>
<keyword evidence="3 6" id="KW-0812">Transmembrane</keyword>
<comment type="caution">
    <text evidence="7">The sequence shown here is derived from an EMBL/GenBank/DDBJ whole genome shotgun (WGS) entry which is preliminary data.</text>
</comment>
<evidence type="ECO:0000256" key="1">
    <source>
        <dbReference type="ARBA" id="ARBA00004141"/>
    </source>
</evidence>
<keyword evidence="8" id="KW-1185">Reference proteome</keyword>
<evidence type="ECO:0000313" key="7">
    <source>
        <dbReference type="EMBL" id="KAL3764204.1"/>
    </source>
</evidence>
<evidence type="ECO:0000256" key="2">
    <source>
        <dbReference type="ARBA" id="ARBA00006528"/>
    </source>
</evidence>
<organism evidence="7 8">
    <name type="scientific">Discostella pseudostelligera</name>
    <dbReference type="NCBI Taxonomy" id="259834"/>
    <lineage>
        <taxon>Eukaryota</taxon>
        <taxon>Sar</taxon>
        <taxon>Stramenopiles</taxon>
        <taxon>Ochrophyta</taxon>
        <taxon>Bacillariophyta</taxon>
        <taxon>Coscinodiscophyceae</taxon>
        <taxon>Thalassiosirophycidae</taxon>
        <taxon>Stephanodiscales</taxon>
        <taxon>Stephanodiscaceae</taxon>
        <taxon>Discostella</taxon>
    </lineage>
</organism>
<dbReference type="Gene3D" id="1.20.1530.20">
    <property type="match status" value="1"/>
</dbReference>